<name>A0ABV7J9G0_9GAMM</name>
<sequence>MNQTNYVVFTPLRIALLIAIILSNAVALASFVFDGQPWAQALRVFGVVFIMLLVFVILLEMVWLHHRAKYVKDDPVYKKYQLAKWLYGFLFVLGLATGLVVLLLD</sequence>
<keyword evidence="1" id="KW-0472">Membrane</keyword>
<organism evidence="2 3">
    <name type="scientific">Marinicella sediminis</name>
    <dbReference type="NCBI Taxonomy" id="1792834"/>
    <lineage>
        <taxon>Bacteria</taxon>
        <taxon>Pseudomonadati</taxon>
        <taxon>Pseudomonadota</taxon>
        <taxon>Gammaproteobacteria</taxon>
        <taxon>Lysobacterales</taxon>
        <taxon>Marinicellaceae</taxon>
        <taxon>Marinicella</taxon>
    </lineage>
</organism>
<dbReference type="EMBL" id="JBHRTS010000005">
    <property type="protein sequence ID" value="MFC3194735.1"/>
    <property type="molecule type" value="Genomic_DNA"/>
</dbReference>
<comment type="caution">
    <text evidence="2">The sequence shown here is derived from an EMBL/GenBank/DDBJ whole genome shotgun (WGS) entry which is preliminary data.</text>
</comment>
<keyword evidence="1" id="KW-0812">Transmembrane</keyword>
<keyword evidence="1" id="KW-1133">Transmembrane helix</keyword>
<feature type="transmembrane region" description="Helical" evidence="1">
    <location>
        <begin position="45"/>
        <end position="64"/>
    </location>
</feature>
<proteinExistence type="predicted"/>
<dbReference type="RefSeq" id="WP_157892730.1">
    <property type="nucleotide sequence ID" value="NZ_JBHRTS010000005.1"/>
</dbReference>
<gene>
    <name evidence="2" type="ORF">ACFODZ_10845</name>
</gene>
<feature type="transmembrane region" description="Helical" evidence="1">
    <location>
        <begin position="12"/>
        <end position="33"/>
    </location>
</feature>
<dbReference type="Proteomes" id="UP001595533">
    <property type="component" value="Unassembled WGS sequence"/>
</dbReference>
<keyword evidence="3" id="KW-1185">Reference proteome</keyword>
<evidence type="ECO:0000313" key="2">
    <source>
        <dbReference type="EMBL" id="MFC3194735.1"/>
    </source>
</evidence>
<feature type="transmembrane region" description="Helical" evidence="1">
    <location>
        <begin position="85"/>
        <end position="104"/>
    </location>
</feature>
<accession>A0ABV7J9G0</accession>
<reference evidence="3" key="1">
    <citation type="journal article" date="2019" name="Int. J. Syst. Evol. Microbiol.">
        <title>The Global Catalogue of Microorganisms (GCM) 10K type strain sequencing project: providing services to taxonomists for standard genome sequencing and annotation.</title>
        <authorList>
            <consortium name="The Broad Institute Genomics Platform"/>
            <consortium name="The Broad Institute Genome Sequencing Center for Infectious Disease"/>
            <person name="Wu L."/>
            <person name="Ma J."/>
        </authorList>
    </citation>
    <scope>NUCLEOTIDE SEQUENCE [LARGE SCALE GENOMIC DNA]</scope>
    <source>
        <strain evidence="3">KCTC 42953</strain>
    </source>
</reference>
<protein>
    <submittedName>
        <fullName evidence="2">Uncharacterized protein</fullName>
    </submittedName>
</protein>
<evidence type="ECO:0000256" key="1">
    <source>
        <dbReference type="SAM" id="Phobius"/>
    </source>
</evidence>
<evidence type="ECO:0000313" key="3">
    <source>
        <dbReference type="Proteomes" id="UP001595533"/>
    </source>
</evidence>